<sequence>MEEVRRVAKVVSFENNYKNSKKNNNISFRSGNPAYIKNMNSNKEVSVDMDDNKLLEKYLDKVDQDRREQEQRLNSNMEKLEERLSKDRIASEERLEKLFNATMDSIKGTNAKIDRIDEKLGSKIDSINDKIDTKIDNLNNKIDSKVDLMYEKMDSTNKWIIGTCIATILAVAAIAGSVWFK</sequence>
<proteinExistence type="predicted"/>
<keyword evidence="2" id="KW-1133">Transmembrane helix</keyword>
<evidence type="ECO:0000256" key="1">
    <source>
        <dbReference type="SAM" id="Coils"/>
    </source>
</evidence>
<comment type="caution">
    <text evidence="3">The sequence shown here is derived from an EMBL/GenBank/DDBJ whole genome shotgun (WGS) entry which is preliminary data.</text>
</comment>
<gene>
    <name evidence="3" type="ORF">NE398_20015</name>
</gene>
<keyword evidence="2" id="KW-0812">Transmembrane</keyword>
<evidence type="ECO:0000313" key="4">
    <source>
        <dbReference type="Proteomes" id="UP001141183"/>
    </source>
</evidence>
<evidence type="ECO:0008006" key="5">
    <source>
        <dbReference type="Google" id="ProtNLM"/>
    </source>
</evidence>
<keyword evidence="2" id="KW-0472">Membrane</keyword>
<protein>
    <recommendedName>
        <fullName evidence="5">Apolipoprotein A1/A4/E domain protein</fullName>
    </recommendedName>
</protein>
<feature type="transmembrane region" description="Helical" evidence="2">
    <location>
        <begin position="159"/>
        <end position="180"/>
    </location>
</feature>
<feature type="coiled-coil region" evidence="1">
    <location>
        <begin position="52"/>
        <end position="90"/>
    </location>
</feature>
<organism evidence="3 4">
    <name type="scientific">Clostridium tertium</name>
    <dbReference type="NCBI Taxonomy" id="1559"/>
    <lineage>
        <taxon>Bacteria</taxon>
        <taxon>Bacillati</taxon>
        <taxon>Bacillota</taxon>
        <taxon>Clostridia</taxon>
        <taxon>Eubacteriales</taxon>
        <taxon>Clostridiaceae</taxon>
        <taxon>Clostridium</taxon>
    </lineage>
</organism>
<dbReference type="AlphaFoldDB" id="A0A9X4B250"/>
<dbReference type="Gene3D" id="1.20.120.20">
    <property type="entry name" value="Apolipoprotein"/>
    <property type="match status" value="1"/>
</dbReference>
<dbReference type="RefSeq" id="WP_272470764.1">
    <property type="nucleotide sequence ID" value="NZ_JAMRYU010000031.1"/>
</dbReference>
<accession>A0A9X4B250</accession>
<evidence type="ECO:0000256" key="2">
    <source>
        <dbReference type="SAM" id="Phobius"/>
    </source>
</evidence>
<evidence type="ECO:0000313" key="3">
    <source>
        <dbReference type="EMBL" id="MDC4242420.1"/>
    </source>
</evidence>
<keyword evidence="4" id="KW-1185">Reference proteome</keyword>
<dbReference type="EMBL" id="JAMRYU010000031">
    <property type="protein sequence ID" value="MDC4242420.1"/>
    <property type="molecule type" value="Genomic_DNA"/>
</dbReference>
<dbReference type="Proteomes" id="UP001141183">
    <property type="component" value="Unassembled WGS sequence"/>
</dbReference>
<reference evidence="3" key="1">
    <citation type="submission" date="2022-05" db="EMBL/GenBank/DDBJ databases">
        <title>Draft genome sequence of Clostridium tertium strain CP3 isolated from Peru.</title>
        <authorList>
            <person name="Hurtado R."/>
            <person name="Lima L."/>
            <person name="Sousa T."/>
            <person name="Jaiswal A.K."/>
            <person name="Tiwari S."/>
            <person name="Maturrano L."/>
            <person name="Brenig B."/>
            <person name="Azevedo V."/>
        </authorList>
    </citation>
    <scope>NUCLEOTIDE SEQUENCE</scope>
    <source>
        <strain evidence="3">CP3</strain>
    </source>
</reference>
<name>A0A9X4B250_9CLOT</name>
<keyword evidence="1" id="KW-0175">Coiled coil</keyword>